<comment type="caution">
    <text evidence="1">The sequence shown here is derived from an EMBL/GenBank/DDBJ whole genome shotgun (WGS) entry which is preliminary data.</text>
</comment>
<evidence type="ECO:0000313" key="1">
    <source>
        <dbReference type="EMBL" id="KAA6373474.1"/>
    </source>
</evidence>
<organism evidence="1 2">
    <name type="scientific">Streblomastix strix</name>
    <dbReference type="NCBI Taxonomy" id="222440"/>
    <lineage>
        <taxon>Eukaryota</taxon>
        <taxon>Metamonada</taxon>
        <taxon>Preaxostyla</taxon>
        <taxon>Oxymonadida</taxon>
        <taxon>Streblomastigidae</taxon>
        <taxon>Streblomastix</taxon>
    </lineage>
</organism>
<dbReference type="OrthoDB" id="6500128at2759"/>
<name>A0A5J4UTB1_9EUKA</name>
<dbReference type="Proteomes" id="UP000324800">
    <property type="component" value="Unassembled WGS sequence"/>
</dbReference>
<protein>
    <submittedName>
        <fullName evidence="1">Uncharacterized protein</fullName>
    </submittedName>
</protein>
<sequence>MLYIQRFGKMRCLSYWMRLKENFKAGCYSLCFNVILKLRSAMIVQMQVDLQSRMTSYDRIRFFSSNFSQEVKRSNINSIDPPQDQPESDRIQFDNVTFRY</sequence>
<accession>A0A5J4UTB1</accession>
<reference evidence="1 2" key="1">
    <citation type="submission" date="2019-03" db="EMBL/GenBank/DDBJ databases">
        <title>Single cell metagenomics reveals metabolic interactions within the superorganism composed of flagellate Streblomastix strix and complex community of Bacteroidetes bacteria on its surface.</title>
        <authorList>
            <person name="Treitli S.C."/>
            <person name="Kolisko M."/>
            <person name="Husnik F."/>
            <person name="Keeling P."/>
            <person name="Hampl V."/>
        </authorList>
    </citation>
    <scope>NUCLEOTIDE SEQUENCE [LARGE SCALE GENOMIC DNA]</scope>
    <source>
        <strain evidence="1">ST1C</strain>
    </source>
</reference>
<dbReference type="EMBL" id="SNRW01012718">
    <property type="protein sequence ID" value="KAA6373474.1"/>
    <property type="molecule type" value="Genomic_DNA"/>
</dbReference>
<gene>
    <name evidence="1" type="ORF">EZS28_031000</name>
</gene>
<dbReference type="AlphaFoldDB" id="A0A5J4UTB1"/>
<proteinExistence type="predicted"/>
<evidence type="ECO:0000313" key="2">
    <source>
        <dbReference type="Proteomes" id="UP000324800"/>
    </source>
</evidence>